<name>A0A6C0E7K3_9ZZZZ</name>
<evidence type="ECO:0000313" key="1">
    <source>
        <dbReference type="EMBL" id="QHT25156.1"/>
    </source>
</evidence>
<dbReference type="EMBL" id="MN739757">
    <property type="protein sequence ID" value="QHT25156.1"/>
    <property type="molecule type" value="Genomic_DNA"/>
</dbReference>
<organism evidence="1">
    <name type="scientific">viral metagenome</name>
    <dbReference type="NCBI Taxonomy" id="1070528"/>
    <lineage>
        <taxon>unclassified sequences</taxon>
        <taxon>metagenomes</taxon>
        <taxon>organismal metagenomes</taxon>
    </lineage>
</organism>
<reference evidence="1" key="1">
    <citation type="journal article" date="2020" name="Nature">
        <title>Giant virus diversity and host interactions through global metagenomics.</title>
        <authorList>
            <person name="Schulz F."/>
            <person name="Roux S."/>
            <person name="Paez-Espino D."/>
            <person name="Jungbluth S."/>
            <person name="Walsh D.A."/>
            <person name="Denef V.J."/>
            <person name="McMahon K.D."/>
            <person name="Konstantinidis K.T."/>
            <person name="Eloe-Fadrosh E.A."/>
            <person name="Kyrpides N.C."/>
            <person name="Woyke T."/>
        </authorList>
    </citation>
    <scope>NUCLEOTIDE SEQUENCE</scope>
    <source>
        <strain evidence="1">GVMAG-M-3300023179-150</strain>
    </source>
</reference>
<protein>
    <submittedName>
        <fullName evidence="1">Uncharacterized protein</fullName>
    </submittedName>
</protein>
<dbReference type="AlphaFoldDB" id="A0A6C0E7K3"/>
<sequence>MSNLDNDNNDNDNNNTVELNYLIPYIKNITFNYISYVPKNILIKCKDLITLEEWVDLSNKNCSKDILMSPKLFNYIKWEYVIGRMQLNTYLIDKILKERLKKNIVTLPILLSRVKISIEQFYELKKNSKPCSYSYSYSSSSTNAYYNSSNYYCVDSTCVLTFLVHQNINLDVLRNLVKEYDIKDKHSIQLISCNTSLKFDPFKDTDILNFINPRYHLRFVQYSSYTLIHKFLMHMKIDELLNILQNSGTFLSFQKDITQNLCDYIFNLLRVNNVTNIDYVVYEISVNPHVNLRKNKLLENNISKGCNINLKNVVVKRKLPLWFIDRYFFLIPHDMLFQIYKFDKHFLTRQIRKYLDPDPDSSSSSSSKKIRNDNPQFLEHLILYNEFDIPFLRALCDLIIILRLPTEITKMFWIVLSSYQKLDFKFIHDYIKYLNPLLIQSSQEITVELIELLKHDKTIDWKTILLNDTFYNLDEGKQLYYATDISNIPTLKNILTHNNHMQLWKNEKKNYIYIEVVSAMYYYRSLNTTPYEYIKYFQKFQQFLKPHERLDFAHLKPGQIYTCECSNSEHDFKGFVPQYITPVTITPVPYTGRYDPIPNLLNDHNTAKIIYQNNPILCQYPTYLKIKYYAYNVISDDTSLKYSIIYNKLPVFDRSKERCIRGFEIINVKYITDDVPFELSVDDC</sequence>
<accession>A0A6C0E7K3</accession>
<proteinExistence type="predicted"/>